<name>A0ABQ9FZV8_9NEOP</name>
<evidence type="ECO:0000313" key="2">
    <source>
        <dbReference type="Proteomes" id="UP001159363"/>
    </source>
</evidence>
<keyword evidence="2" id="KW-1185">Reference proteome</keyword>
<evidence type="ECO:0000313" key="1">
    <source>
        <dbReference type="EMBL" id="KAJ8865763.1"/>
    </source>
</evidence>
<sequence length="732" mass="82107">MYCPKICPVRPGSTFTLLTAGIRVKFLPLRQHTSKSDATNLLRLFYKIKLFSFFASQLPDLRGKRFLWAAGSAKGVGRHFSHPPFWRPKVRQFDPEREQHQRQGETRWCGRTNMSNRQVMREIKQTTSKMADEECAREERGGAERYGGKVKVTKWSPTGMIEQEVTSANMAAGHWILIMMHLSFRLVKAVHDKASTFEINLTKKSLPLPAYTSTGALSDMRPLAAERLTAFISSLSPRDVACYLEDVGRMCLDAPPVMKGQHTTTTETLHASRRKNDKALDVRVRVARIALSLLGHGRAGSRPSQTGLSRAPAHIGNPLHNVVSPGSPKPPDVLRPEINFQDSFCFAKPPPPTLPSSMLGVTVVQWLDYLPPTYVNRILFLAESLPVFGMRQSHRTMPLVCVFSRGSPVFPYACIPALLHTHLALPPSALETSMYYPKYTRSHEHFTIVCPSHTQFSQKGRDFSSMQQPMDKRRQLGRISVPPTSFRFQPVLRINCMWSEALRALRQRNYLWSTAPDYTKHWFHTVFDTSWRTLAQSSPFTVTADSQCAVDIGMLARKYVKSSLQDPGNFANSFEDKLNVKHMHILLPFRLDRSSLATPWTNLSQYLISRVPSISRIELAASRKRCVVAAVFVVSSCRVCRGGGGLCDSRATCRCRRARGRALAVTCSAGPHAAHAMRLRLVVSGPIRGQSAAAARAVVLAVLGGRQHFKRPGSWTGESLLRLHFPRRLVLF</sequence>
<proteinExistence type="predicted"/>
<protein>
    <submittedName>
        <fullName evidence="1">Uncharacterized protein</fullName>
    </submittedName>
</protein>
<organism evidence="1 2">
    <name type="scientific">Dryococelus australis</name>
    <dbReference type="NCBI Taxonomy" id="614101"/>
    <lineage>
        <taxon>Eukaryota</taxon>
        <taxon>Metazoa</taxon>
        <taxon>Ecdysozoa</taxon>
        <taxon>Arthropoda</taxon>
        <taxon>Hexapoda</taxon>
        <taxon>Insecta</taxon>
        <taxon>Pterygota</taxon>
        <taxon>Neoptera</taxon>
        <taxon>Polyneoptera</taxon>
        <taxon>Phasmatodea</taxon>
        <taxon>Verophasmatodea</taxon>
        <taxon>Anareolatae</taxon>
        <taxon>Phasmatidae</taxon>
        <taxon>Eurycanthinae</taxon>
        <taxon>Dryococelus</taxon>
    </lineage>
</organism>
<gene>
    <name evidence="1" type="ORF">PR048_033285</name>
</gene>
<comment type="caution">
    <text evidence="1">The sequence shown here is derived from an EMBL/GenBank/DDBJ whole genome shotgun (WGS) entry which is preliminary data.</text>
</comment>
<dbReference type="Proteomes" id="UP001159363">
    <property type="component" value="Chromosome 16"/>
</dbReference>
<dbReference type="EMBL" id="JARBHB010000017">
    <property type="protein sequence ID" value="KAJ8865763.1"/>
    <property type="molecule type" value="Genomic_DNA"/>
</dbReference>
<reference evidence="1 2" key="1">
    <citation type="submission" date="2023-02" db="EMBL/GenBank/DDBJ databases">
        <title>LHISI_Scaffold_Assembly.</title>
        <authorList>
            <person name="Stuart O.P."/>
            <person name="Cleave R."/>
            <person name="Magrath M.J.L."/>
            <person name="Mikheyev A.S."/>
        </authorList>
    </citation>
    <scope>NUCLEOTIDE SEQUENCE [LARGE SCALE GENOMIC DNA]</scope>
    <source>
        <strain evidence="1">Daus_M_001</strain>
        <tissue evidence="1">Leg muscle</tissue>
    </source>
</reference>
<accession>A0ABQ9FZV8</accession>